<keyword evidence="5 7" id="KW-0408">Iron</keyword>
<proteinExistence type="inferred from homology"/>
<evidence type="ECO:0000313" key="9">
    <source>
        <dbReference type="Proteomes" id="UP000093795"/>
    </source>
</evidence>
<evidence type="ECO:0000256" key="2">
    <source>
        <dbReference type="ARBA" id="ARBA00022617"/>
    </source>
</evidence>
<dbReference type="eggNOG" id="COG2124">
    <property type="taxonomic scope" value="Bacteria"/>
</dbReference>
<dbReference type="AlphaFoldDB" id="A0A1A3BY49"/>
<dbReference type="GO" id="GO:0005506">
    <property type="term" value="F:iron ion binding"/>
    <property type="evidence" value="ECO:0007669"/>
    <property type="project" value="InterPro"/>
</dbReference>
<comment type="caution">
    <text evidence="8">The sequence shown here is derived from an EMBL/GenBank/DDBJ whole genome shotgun (WGS) entry which is preliminary data.</text>
</comment>
<evidence type="ECO:0000256" key="4">
    <source>
        <dbReference type="ARBA" id="ARBA00023002"/>
    </source>
</evidence>
<evidence type="ECO:0000256" key="7">
    <source>
        <dbReference type="RuleBase" id="RU000461"/>
    </source>
</evidence>
<dbReference type="PROSITE" id="PS00086">
    <property type="entry name" value="CYTOCHROME_P450"/>
    <property type="match status" value="1"/>
</dbReference>
<dbReference type="InterPro" id="IPR036396">
    <property type="entry name" value="Cyt_P450_sf"/>
</dbReference>
<gene>
    <name evidence="8" type="ORF">A9X01_26325</name>
</gene>
<evidence type="ECO:0000313" key="8">
    <source>
        <dbReference type="EMBL" id="OBI79288.1"/>
    </source>
</evidence>
<dbReference type="InterPro" id="IPR001128">
    <property type="entry name" value="Cyt_P450"/>
</dbReference>
<evidence type="ECO:0000256" key="3">
    <source>
        <dbReference type="ARBA" id="ARBA00022723"/>
    </source>
</evidence>
<reference evidence="8 9" key="1">
    <citation type="submission" date="2016-06" db="EMBL/GenBank/DDBJ databases">
        <authorList>
            <person name="Kjaerup R.B."/>
            <person name="Dalgaard T.S."/>
            <person name="Juul-Madsen H.R."/>
        </authorList>
    </citation>
    <scope>NUCLEOTIDE SEQUENCE [LARGE SCALE GENOMIC DNA]</scope>
    <source>
        <strain evidence="8 9">1081914.2</strain>
    </source>
</reference>
<dbReference type="Pfam" id="PF00067">
    <property type="entry name" value="p450"/>
    <property type="match status" value="1"/>
</dbReference>
<dbReference type="RefSeq" id="WP_065122375.1">
    <property type="nucleotide sequence ID" value="NZ_LZKQ01000230.1"/>
</dbReference>
<dbReference type="EMBL" id="LZKQ01000230">
    <property type="protein sequence ID" value="OBI79288.1"/>
    <property type="molecule type" value="Genomic_DNA"/>
</dbReference>
<dbReference type="GO" id="GO:0020037">
    <property type="term" value="F:heme binding"/>
    <property type="evidence" value="ECO:0007669"/>
    <property type="project" value="InterPro"/>
</dbReference>
<keyword evidence="4 7" id="KW-0560">Oxidoreductase</keyword>
<dbReference type="STRING" id="1790.A5645_00815"/>
<keyword evidence="3 7" id="KW-0479">Metal-binding</keyword>
<dbReference type="SUPFAM" id="SSF48264">
    <property type="entry name" value="Cytochrome P450"/>
    <property type="match status" value="1"/>
</dbReference>
<dbReference type="PANTHER" id="PTHR46696:SF1">
    <property type="entry name" value="CYTOCHROME P450 YJIB-RELATED"/>
    <property type="match status" value="1"/>
</dbReference>
<dbReference type="PRINTS" id="PR00359">
    <property type="entry name" value="BP450"/>
</dbReference>
<evidence type="ECO:0000256" key="6">
    <source>
        <dbReference type="ARBA" id="ARBA00023033"/>
    </source>
</evidence>
<dbReference type="InterPro" id="IPR017972">
    <property type="entry name" value="Cyt_P450_CS"/>
</dbReference>
<dbReference type="Proteomes" id="UP000093795">
    <property type="component" value="Unassembled WGS sequence"/>
</dbReference>
<comment type="similarity">
    <text evidence="1 7">Belongs to the cytochrome P450 family.</text>
</comment>
<accession>A0A1A3BY49</accession>
<evidence type="ECO:0000256" key="5">
    <source>
        <dbReference type="ARBA" id="ARBA00023004"/>
    </source>
</evidence>
<dbReference type="PANTHER" id="PTHR46696">
    <property type="entry name" value="P450, PUTATIVE (EUROFUNG)-RELATED"/>
    <property type="match status" value="1"/>
</dbReference>
<dbReference type="GO" id="GO:0004497">
    <property type="term" value="F:monooxygenase activity"/>
    <property type="evidence" value="ECO:0007669"/>
    <property type="project" value="UniProtKB-KW"/>
</dbReference>
<name>A0A1A3BY49_MYCAS</name>
<organism evidence="8 9">
    <name type="scientific">Mycobacterium asiaticum</name>
    <dbReference type="NCBI Taxonomy" id="1790"/>
    <lineage>
        <taxon>Bacteria</taxon>
        <taxon>Bacillati</taxon>
        <taxon>Actinomycetota</taxon>
        <taxon>Actinomycetes</taxon>
        <taxon>Mycobacteriales</taxon>
        <taxon>Mycobacteriaceae</taxon>
        <taxon>Mycobacterium</taxon>
    </lineage>
</organism>
<protein>
    <submittedName>
        <fullName evidence="8">Cytochrome</fullName>
    </submittedName>
</protein>
<dbReference type="InterPro" id="IPR002397">
    <property type="entry name" value="Cyt_P450_B"/>
</dbReference>
<keyword evidence="2 7" id="KW-0349">Heme</keyword>
<evidence type="ECO:0000256" key="1">
    <source>
        <dbReference type="ARBA" id="ARBA00010617"/>
    </source>
</evidence>
<keyword evidence="6 7" id="KW-0503">Monooxygenase</keyword>
<dbReference type="Gene3D" id="1.10.630.10">
    <property type="entry name" value="Cytochrome P450"/>
    <property type="match status" value="1"/>
</dbReference>
<sequence>MRFSYDPFDAQVMADPLPYYRTLRDEHPLYYMPQWDTYALSRLDDIWRVLEVNDGTFVASEGTLPAASVLAQHNSGPVPDPPLHPLPFHAVFDADLYGEIRRAHSQPLRPKSVASLEGRIRALANERLDELIPRGSFDLTQDYGGIVVATIVCELLGIATDLAPQVLAAVNAGSLAEPGEGVDTAEARPNYLGFLVPVVERRRAERNDALPVVDGLLAYRLPDGSALDDTEVATQTLCIFIGGTETVPKIVAHGLWELSRRPEQLAAVRADPPANVPVAREEMIRYCAPAQWFARTARKPFTLHGHTIEPGQRIITLLASANRDEREYPDPDQFIWDRPIKRSLAFGRGQHFCIGYHLARLEVAVLVQEWLRRVPDFGVRDRDATRLPSSFQWGWNNIPVEV</sequence>
<dbReference type="GO" id="GO:0016705">
    <property type="term" value="F:oxidoreductase activity, acting on paired donors, with incorporation or reduction of molecular oxygen"/>
    <property type="evidence" value="ECO:0007669"/>
    <property type="project" value="InterPro"/>
</dbReference>
<dbReference type="OrthoDB" id="502624at2"/>